<dbReference type="AlphaFoldDB" id="A0A5J4VYQ8"/>
<feature type="domain" description="TmcB/TmcC TPR repeats" evidence="1">
    <location>
        <begin position="3"/>
        <end position="78"/>
    </location>
</feature>
<evidence type="ECO:0000313" key="2">
    <source>
        <dbReference type="EMBL" id="KAA6387804.1"/>
    </source>
</evidence>
<accession>A0A5J4VYQ8</accession>
<evidence type="ECO:0000259" key="1">
    <source>
        <dbReference type="Pfam" id="PF25474"/>
    </source>
</evidence>
<comment type="caution">
    <text evidence="2">The sequence shown here is derived from an EMBL/GenBank/DDBJ whole genome shotgun (WGS) entry which is preliminary data.</text>
</comment>
<name>A0A5J4VYQ8_9EUKA</name>
<reference evidence="2 3" key="1">
    <citation type="submission" date="2019-03" db="EMBL/GenBank/DDBJ databases">
        <title>Single cell metagenomics reveals metabolic interactions within the superorganism composed of flagellate Streblomastix strix and complex community of Bacteroidetes bacteria on its surface.</title>
        <authorList>
            <person name="Treitli S.C."/>
            <person name="Kolisko M."/>
            <person name="Husnik F."/>
            <person name="Keeling P."/>
            <person name="Hampl V."/>
        </authorList>
    </citation>
    <scope>NUCLEOTIDE SEQUENCE [LARGE SCALE GENOMIC DNA]</scope>
    <source>
        <strain evidence="2">ST1C</strain>
    </source>
</reference>
<organism evidence="2 3">
    <name type="scientific">Streblomastix strix</name>
    <dbReference type="NCBI Taxonomy" id="222440"/>
    <lineage>
        <taxon>Eukaryota</taxon>
        <taxon>Metamonada</taxon>
        <taxon>Preaxostyla</taxon>
        <taxon>Oxymonadida</taxon>
        <taxon>Streblomastigidae</taxon>
        <taxon>Streblomastix</taxon>
    </lineage>
</organism>
<proteinExistence type="predicted"/>
<dbReference type="InterPro" id="IPR057352">
    <property type="entry name" value="TPR_TmcB/C"/>
</dbReference>
<evidence type="ECO:0000313" key="3">
    <source>
        <dbReference type="Proteomes" id="UP000324800"/>
    </source>
</evidence>
<sequence length="83" mass="9605">MLLLKDNLDLNKIMKYLERTVKHASNARKVLMELIEEYPSNTQVIRQLGILLKDIEHSDDEAELLFVQANAIEDSNSKSIHQQ</sequence>
<protein>
    <recommendedName>
        <fullName evidence="1">TmcB/TmcC TPR repeats domain-containing protein</fullName>
    </recommendedName>
</protein>
<dbReference type="Proteomes" id="UP000324800">
    <property type="component" value="Unassembled WGS sequence"/>
</dbReference>
<dbReference type="Pfam" id="PF25474">
    <property type="entry name" value="TPR_TmcB"/>
    <property type="match status" value="1"/>
</dbReference>
<gene>
    <name evidence="2" type="ORF">EZS28_016669</name>
</gene>
<dbReference type="EMBL" id="SNRW01004232">
    <property type="protein sequence ID" value="KAA6387804.1"/>
    <property type="molecule type" value="Genomic_DNA"/>
</dbReference>